<proteinExistence type="predicted"/>
<accession>A0ABN7RB15</accession>
<dbReference type="Proteomes" id="UP000679725">
    <property type="component" value="Unassembled WGS sequence"/>
</dbReference>
<protein>
    <submittedName>
        <fullName evidence="1">Uncharacterized protein</fullName>
    </submittedName>
</protein>
<reference evidence="1 2" key="1">
    <citation type="submission" date="2021-04" db="EMBL/GenBank/DDBJ databases">
        <authorList>
            <person name="Rodrigo-Torres L."/>
            <person name="Arahal R. D."/>
            <person name="Lucena T."/>
        </authorList>
    </citation>
    <scope>NUCLEOTIDE SEQUENCE [LARGE SCALE GENOMIC DNA]</scope>
    <source>
        <strain evidence="1 2">CECT 9623</strain>
    </source>
</reference>
<evidence type="ECO:0000313" key="1">
    <source>
        <dbReference type="EMBL" id="CAG5069404.1"/>
    </source>
</evidence>
<gene>
    <name evidence="1" type="ORF">DYBT9623_02140</name>
</gene>
<keyword evidence="2" id="KW-1185">Reference proteome</keyword>
<comment type="caution">
    <text evidence="1">The sequence shown here is derived from an EMBL/GenBank/DDBJ whole genome shotgun (WGS) entry which is preliminary data.</text>
</comment>
<dbReference type="EMBL" id="CAJRAU010000002">
    <property type="protein sequence ID" value="CAG5069404.1"/>
    <property type="molecule type" value="Genomic_DNA"/>
</dbReference>
<name>A0ABN7RB15_9BACT</name>
<dbReference type="RefSeq" id="WP_215233478.1">
    <property type="nucleotide sequence ID" value="NZ_CAJRAU010000002.1"/>
</dbReference>
<organism evidence="1 2">
    <name type="scientific">Dyadobacter linearis</name>
    <dbReference type="NCBI Taxonomy" id="2823330"/>
    <lineage>
        <taxon>Bacteria</taxon>
        <taxon>Pseudomonadati</taxon>
        <taxon>Bacteroidota</taxon>
        <taxon>Cytophagia</taxon>
        <taxon>Cytophagales</taxon>
        <taxon>Spirosomataceae</taxon>
        <taxon>Dyadobacter</taxon>
    </lineage>
</organism>
<sequence>MANFSSFTNEHTVEYILIPHLVKALEAYYETIIPLYFWSTREGGRTALDMMGRKKFKVIAIYPRRPKLDYTSHEHIYVKLNFLLFERAKELLKHRIPVFAGVPLVNCLSNLRMSSKCELFYLKAHGTESVYCLSLKDANIFDDGNIKSVSVSSVQDLIDGLCQSMTWEESTSVIKNIKYTSNHYARFYGDLYKPVYLLIK</sequence>
<evidence type="ECO:0000313" key="2">
    <source>
        <dbReference type="Proteomes" id="UP000679725"/>
    </source>
</evidence>